<evidence type="ECO:0000313" key="2">
    <source>
        <dbReference type="Proteomes" id="UP000789706"/>
    </source>
</evidence>
<feature type="non-terminal residue" evidence="1">
    <location>
        <position position="73"/>
    </location>
</feature>
<sequence length="73" mass="8619">MVLKEQHKEDGRANEVFEFFDRTISKHINTAKLLSRDIREDDLTIEWPDSNSVNINEISEELETNNFNLELRA</sequence>
<dbReference type="AlphaFoldDB" id="A0A9N9A428"/>
<name>A0A9N9A428_9GLOM</name>
<comment type="caution">
    <text evidence="1">The sequence shown here is derived from an EMBL/GenBank/DDBJ whole genome shotgun (WGS) entry which is preliminary data.</text>
</comment>
<dbReference type="EMBL" id="CAJVPK010000498">
    <property type="protein sequence ID" value="CAG8518395.1"/>
    <property type="molecule type" value="Genomic_DNA"/>
</dbReference>
<evidence type="ECO:0000313" key="1">
    <source>
        <dbReference type="EMBL" id="CAG8518395.1"/>
    </source>
</evidence>
<accession>A0A9N9A428</accession>
<proteinExistence type="predicted"/>
<protein>
    <submittedName>
        <fullName evidence="1">8664_t:CDS:1</fullName>
    </submittedName>
</protein>
<gene>
    <name evidence="1" type="ORF">DEBURN_LOCUS5535</name>
</gene>
<reference evidence="1" key="1">
    <citation type="submission" date="2021-06" db="EMBL/GenBank/DDBJ databases">
        <authorList>
            <person name="Kallberg Y."/>
            <person name="Tangrot J."/>
            <person name="Rosling A."/>
        </authorList>
    </citation>
    <scope>NUCLEOTIDE SEQUENCE</scope>
    <source>
        <strain evidence="1">AZ414A</strain>
    </source>
</reference>
<keyword evidence="2" id="KW-1185">Reference proteome</keyword>
<organism evidence="1 2">
    <name type="scientific">Diversispora eburnea</name>
    <dbReference type="NCBI Taxonomy" id="1213867"/>
    <lineage>
        <taxon>Eukaryota</taxon>
        <taxon>Fungi</taxon>
        <taxon>Fungi incertae sedis</taxon>
        <taxon>Mucoromycota</taxon>
        <taxon>Glomeromycotina</taxon>
        <taxon>Glomeromycetes</taxon>
        <taxon>Diversisporales</taxon>
        <taxon>Diversisporaceae</taxon>
        <taxon>Diversispora</taxon>
    </lineage>
</organism>
<dbReference type="Proteomes" id="UP000789706">
    <property type="component" value="Unassembled WGS sequence"/>
</dbReference>